<evidence type="ECO:0000256" key="3">
    <source>
        <dbReference type="ARBA" id="ARBA00022729"/>
    </source>
</evidence>
<evidence type="ECO:0000313" key="9">
    <source>
        <dbReference type="Proteomes" id="UP000244915"/>
    </source>
</evidence>
<feature type="signal peptide" evidence="5">
    <location>
        <begin position="1"/>
        <end position="26"/>
    </location>
</feature>
<evidence type="ECO:0000256" key="4">
    <source>
        <dbReference type="RuleBase" id="RU003744"/>
    </source>
</evidence>
<dbReference type="SUPFAM" id="SSF53850">
    <property type="entry name" value="Periplasmic binding protein-like II"/>
    <property type="match status" value="1"/>
</dbReference>
<dbReference type="EMBL" id="CP022193">
    <property type="protein sequence ID" value="AWI86548.1"/>
    <property type="molecule type" value="Genomic_DNA"/>
</dbReference>
<proteinExistence type="inferred from homology"/>
<feature type="domain" description="Solute-binding protein family 3/N-terminal" evidence="6">
    <location>
        <begin position="29"/>
        <end position="251"/>
    </location>
</feature>
<evidence type="ECO:0000259" key="6">
    <source>
        <dbReference type="SMART" id="SM00062"/>
    </source>
</evidence>
<dbReference type="OrthoDB" id="9814231at2"/>
<feature type="domain" description="Ionotropic glutamate receptor C-terminal" evidence="7">
    <location>
        <begin position="29"/>
        <end position="250"/>
    </location>
</feature>
<dbReference type="AlphaFoldDB" id="A0A2U8HL88"/>
<dbReference type="SMART" id="SM00062">
    <property type="entry name" value="PBPb"/>
    <property type="match status" value="1"/>
</dbReference>
<dbReference type="InterPro" id="IPR006311">
    <property type="entry name" value="TAT_signal"/>
</dbReference>
<comment type="similarity">
    <text evidence="2 4">Belongs to the bacterial solute-binding protein 3 family.</text>
</comment>
<dbReference type="GO" id="GO:0030313">
    <property type="term" value="C:cell envelope"/>
    <property type="evidence" value="ECO:0007669"/>
    <property type="project" value="UniProtKB-SubCell"/>
</dbReference>
<dbReference type="Pfam" id="PF00497">
    <property type="entry name" value="SBP_bac_3"/>
    <property type="match status" value="1"/>
</dbReference>
<evidence type="ECO:0000256" key="1">
    <source>
        <dbReference type="ARBA" id="ARBA00004196"/>
    </source>
</evidence>
<dbReference type="InterPro" id="IPR001320">
    <property type="entry name" value="Iontro_rcpt_C"/>
</dbReference>
<dbReference type="PANTHER" id="PTHR35936:SF17">
    <property type="entry name" value="ARGININE-BINDING EXTRACELLULAR PROTEIN ARTP"/>
    <property type="match status" value="1"/>
</dbReference>
<dbReference type="KEGG" id="ypac:CEW88_22510"/>
<evidence type="ECO:0000256" key="2">
    <source>
        <dbReference type="ARBA" id="ARBA00010333"/>
    </source>
</evidence>
<accession>A0A2U8HL88</accession>
<sequence>MTTRRQTLAGLALAAFAALSAAPVLAADALKIGSYPANPPWEFKNEAGAFEGFEVDIVEEIAARLGTTAEITGLDFRALFVATASGRVDAVISSLSITEDRLQAQSFTQPYFSGALGVAAKAGTDIAGQEDLRGKRIGSIATSFPETWIKEREEELGYKSYASYDSTANLLTDLRSGRIDVAVNDIVGLRYAFTQAQMGDLKVAFDIPTGDKFAIMMPKNSDHLQAFNDAISAMKEDGTMAGIYEKWFGEAPAEGSLTVTPLPIPTSAE</sequence>
<dbReference type="CDD" id="cd13530">
    <property type="entry name" value="PBP2_peptides_like"/>
    <property type="match status" value="1"/>
</dbReference>
<name>A0A2U8HL88_9RHOB</name>
<dbReference type="Gene3D" id="3.40.190.10">
    <property type="entry name" value="Periplasmic binding protein-like II"/>
    <property type="match status" value="2"/>
</dbReference>
<protein>
    <submittedName>
        <fullName evidence="8">Amino acid ABC transporter substrate-binding protein</fullName>
    </submittedName>
</protein>
<dbReference type="InterPro" id="IPR001638">
    <property type="entry name" value="Solute-binding_3/MltF_N"/>
</dbReference>
<keyword evidence="8" id="KW-0614">Plasmid</keyword>
<evidence type="ECO:0000259" key="7">
    <source>
        <dbReference type="SMART" id="SM00079"/>
    </source>
</evidence>
<dbReference type="PANTHER" id="PTHR35936">
    <property type="entry name" value="MEMBRANE-BOUND LYTIC MUREIN TRANSGLYCOSYLASE F"/>
    <property type="match status" value="1"/>
</dbReference>
<dbReference type="SMART" id="SM00079">
    <property type="entry name" value="PBPe"/>
    <property type="match status" value="1"/>
</dbReference>
<evidence type="ECO:0000313" key="8">
    <source>
        <dbReference type="EMBL" id="AWI86548.1"/>
    </source>
</evidence>
<reference evidence="8 9" key="1">
    <citation type="submission" date="2017-06" db="EMBL/GenBank/DDBJ databases">
        <title>Yangia sp. YSBP01 complete genome sequence.</title>
        <authorList>
            <person name="Woo J.-H."/>
            <person name="Kim H.-S."/>
        </authorList>
    </citation>
    <scope>NUCLEOTIDE SEQUENCE [LARGE SCALE GENOMIC DNA]</scope>
    <source>
        <strain evidence="8 9">YSBP01</strain>
        <plasmid evidence="8 9">unnamed3</plasmid>
    </source>
</reference>
<dbReference type="GO" id="GO:0015276">
    <property type="term" value="F:ligand-gated monoatomic ion channel activity"/>
    <property type="evidence" value="ECO:0007669"/>
    <property type="project" value="InterPro"/>
</dbReference>
<geneLocation type="plasmid" evidence="8 9">
    <name>unnamed3</name>
</geneLocation>
<dbReference type="InterPro" id="IPR018313">
    <property type="entry name" value="SBP_3_CS"/>
</dbReference>
<dbReference type="PROSITE" id="PS51318">
    <property type="entry name" value="TAT"/>
    <property type="match status" value="1"/>
</dbReference>
<gene>
    <name evidence="8" type="ORF">CEW88_22510</name>
</gene>
<evidence type="ECO:0000256" key="5">
    <source>
        <dbReference type="SAM" id="SignalP"/>
    </source>
</evidence>
<feature type="chain" id="PRO_5016134417" evidence="5">
    <location>
        <begin position="27"/>
        <end position="269"/>
    </location>
</feature>
<dbReference type="PROSITE" id="PS01039">
    <property type="entry name" value="SBP_BACTERIAL_3"/>
    <property type="match status" value="1"/>
</dbReference>
<dbReference type="GO" id="GO:0016020">
    <property type="term" value="C:membrane"/>
    <property type="evidence" value="ECO:0007669"/>
    <property type="project" value="InterPro"/>
</dbReference>
<organism evidence="8 9">
    <name type="scientific">Alloyangia pacifica</name>
    <dbReference type="NCBI Taxonomy" id="311180"/>
    <lineage>
        <taxon>Bacteria</taxon>
        <taxon>Pseudomonadati</taxon>
        <taxon>Pseudomonadota</taxon>
        <taxon>Alphaproteobacteria</taxon>
        <taxon>Rhodobacterales</taxon>
        <taxon>Roseobacteraceae</taxon>
        <taxon>Alloyangia</taxon>
    </lineage>
</organism>
<dbReference type="RefSeq" id="WP_108970646.1">
    <property type="nucleotide sequence ID" value="NZ_CP022193.1"/>
</dbReference>
<dbReference type="Proteomes" id="UP000244915">
    <property type="component" value="Plasmid unnamed3"/>
</dbReference>
<comment type="subcellular location">
    <subcellularLocation>
        <location evidence="1">Cell envelope</location>
    </subcellularLocation>
</comment>
<keyword evidence="3 5" id="KW-0732">Signal</keyword>